<reference evidence="2" key="1">
    <citation type="submission" date="2020-04" db="EMBL/GenBank/DDBJ databases">
        <title>Description of novel Gluconacetobacter.</title>
        <authorList>
            <person name="Sombolestani A."/>
        </authorList>
    </citation>
    <scope>NUCLEOTIDE SEQUENCE [LARGE SCALE GENOMIC DNA]</scope>
    <source>
        <strain evidence="2">LMG 31484</strain>
    </source>
</reference>
<evidence type="ECO:0000313" key="1">
    <source>
        <dbReference type="EMBL" id="MBF0860132.1"/>
    </source>
</evidence>
<dbReference type="RefSeq" id="WP_194260674.1">
    <property type="nucleotide sequence ID" value="NZ_JABCQG010000023.1"/>
</dbReference>
<proteinExistence type="predicted"/>
<comment type="caution">
    <text evidence="1">The sequence shown here is derived from an EMBL/GenBank/DDBJ whole genome shotgun (WGS) entry which is preliminary data.</text>
</comment>
<gene>
    <name evidence="1" type="ORF">HKD24_13070</name>
</gene>
<evidence type="ECO:0000313" key="2">
    <source>
        <dbReference type="Proteomes" id="UP000623107"/>
    </source>
</evidence>
<dbReference type="EMBL" id="JABCQG010000023">
    <property type="protein sequence ID" value="MBF0860132.1"/>
    <property type="molecule type" value="Genomic_DNA"/>
</dbReference>
<accession>A0ABR9Y866</accession>
<name>A0ABR9Y866_9PROT</name>
<keyword evidence="2" id="KW-1185">Reference proteome</keyword>
<sequence>MEEFTNLFSDVSFSFDEMASLRSFMIATVLEADSAVEMEAIGYISVEEILLTSNKIHSTIRRDIPNYHNIFNEDDYHRIRSCIFFGQITQGIYDRFKGHIDYGTCDFQLTLNRISEIFGILF</sequence>
<organism evidence="1 2">
    <name type="scientific">Gluconobacter vitians</name>
    <dbReference type="NCBI Taxonomy" id="2728102"/>
    <lineage>
        <taxon>Bacteria</taxon>
        <taxon>Pseudomonadati</taxon>
        <taxon>Pseudomonadota</taxon>
        <taxon>Alphaproteobacteria</taxon>
        <taxon>Acetobacterales</taxon>
        <taxon>Acetobacteraceae</taxon>
        <taxon>Gluconobacter</taxon>
    </lineage>
</organism>
<dbReference type="Proteomes" id="UP000623107">
    <property type="component" value="Unassembled WGS sequence"/>
</dbReference>
<reference evidence="1 2" key="2">
    <citation type="submission" date="2020-11" db="EMBL/GenBank/DDBJ databases">
        <title>Description of novel Gluconobacter species.</title>
        <authorList>
            <person name="Cleenwerck I."/>
            <person name="Cnockaert M."/>
            <person name="Borremans W."/>
            <person name="Wieme A.D."/>
            <person name="De Vuyst L."/>
            <person name="Vandamme P."/>
        </authorList>
    </citation>
    <scope>NUCLEOTIDE SEQUENCE [LARGE SCALE GENOMIC DNA]</scope>
    <source>
        <strain evidence="1 2">LMG 31484</strain>
    </source>
</reference>
<protein>
    <submittedName>
        <fullName evidence="1">Uncharacterized protein</fullName>
    </submittedName>
</protein>